<accession>A0AA39NMQ5</accession>
<organism evidence="2 3">
    <name type="scientific">Armillaria novae-zelandiae</name>
    <dbReference type="NCBI Taxonomy" id="153914"/>
    <lineage>
        <taxon>Eukaryota</taxon>
        <taxon>Fungi</taxon>
        <taxon>Dikarya</taxon>
        <taxon>Basidiomycota</taxon>
        <taxon>Agaricomycotina</taxon>
        <taxon>Agaricomycetes</taxon>
        <taxon>Agaricomycetidae</taxon>
        <taxon>Agaricales</taxon>
        <taxon>Marasmiineae</taxon>
        <taxon>Physalacriaceae</taxon>
        <taxon>Armillaria</taxon>
    </lineage>
</organism>
<comment type="caution">
    <text evidence="2">The sequence shown here is derived from an EMBL/GenBank/DDBJ whole genome shotgun (WGS) entry which is preliminary data.</text>
</comment>
<reference evidence="2" key="1">
    <citation type="submission" date="2023-06" db="EMBL/GenBank/DDBJ databases">
        <authorList>
            <consortium name="Lawrence Berkeley National Laboratory"/>
            <person name="Ahrendt S."/>
            <person name="Sahu N."/>
            <person name="Indic B."/>
            <person name="Wong-Bajracharya J."/>
            <person name="Merenyi Z."/>
            <person name="Ke H.-M."/>
            <person name="Monk M."/>
            <person name="Kocsube S."/>
            <person name="Drula E."/>
            <person name="Lipzen A."/>
            <person name="Balint B."/>
            <person name="Henrissat B."/>
            <person name="Andreopoulos B."/>
            <person name="Martin F.M."/>
            <person name="Harder C.B."/>
            <person name="Rigling D."/>
            <person name="Ford K.L."/>
            <person name="Foster G.D."/>
            <person name="Pangilinan J."/>
            <person name="Papanicolaou A."/>
            <person name="Barry K."/>
            <person name="LaButti K."/>
            <person name="Viragh M."/>
            <person name="Koriabine M."/>
            <person name="Yan M."/>
            <person name="Riley R."/>
            <person name="Champramary S."/>
            <person name="Plett K.L."/>
            <person name="Tsai I.J."/>
            <person name="Slot J."/>
            <person name="Sipos G."/>
            <person name="Plett J."/>
            <person name="Nagy L.G."/>
            <person name="Grigoriev I.V."/>
        </authorList>
    </citation>
    <scope>NUCLEOTIDE SEQUENCE</scope>
    <source>
        <strain evidence="2">ICMP 16352</strain>
    </source>
</reference>
<feature type="compositionally biased region" description="Polar residues" evidence="1">
    <location>
        <begin position="13"/>
        <end position="29"/>
    </location>
</feature>
<evidence type="ECO:0000313" key="2">
    <source>
        <dbReference type="EMBL" id="KAK0468497.1"/>
    </source>
</evidence>
<feature type="region of interest" description="Disordered" evidence="1">
    <location>
        <begin position="92"/>
        <end position="124"/>
    </location>
</feature>
<proteinExistence type="predicted"/>
<dbReference type="Proteomes" id="UP001175227">
    <property type="component" value="Unassembled WGS sequence"/>
</dbReference>
<protein>
    <submittedName>
        <fullName evidence="2">Uncharacterized protein</fullName>
    </submittedName>
</protein>
<sequence length="489" mass="53842">MPFAHMTAKKTKQIQQGKRSVDKPSTSMTRSKHVKVAGGEPETDDDDKNTMSDFENLTNVDFGTTTAATSSTQSINSLSLDEVSIPNDPINGIDNSMSANHNDGSHILTPTDKHNKPPPPEVEPDSVLVRIPNVTEGDMAISADAGNHVHGLASTVVTTNKENDKPDNDSDDVINTVATNETVLLPFFKKLLATLKAIPILPRMKELGVAYGDPDPCLIIPFNLADEFAGNTVKAKRLLKFAFKSEGHNMQNLFSAVTWQYKYLVVNPKNDGRKIVYTKNNKEATFFLIGKVTFCNLATGKYNKEIDIQPMGCQWPRCVTVLAQILKFNDPLVAVYKDGITFSTYRNPGDGQKEPTIKKIPMDGIHHGPPIHAWNTEVPMYCGEDAFALTRYPKLPWADEFGMDSFVLVAFTVGSYCTREDFECISLNVQFVIGLEEQHPHDVGEVTDDTLIELGDETPIGVDDITLMRLVPESFDPVDVTAIPGGPIM</sequence>
<dbReference type="EMBL" id="JAUEPR010000071">
    <property type="protein sequence ID" value="KAK0468497.1"/>
    <property type="molecule type" value="Genomic_DNA"/>
</dbReference>
<keyword evidence="3" id="KW-1185">Reference proteome</keyword>
<evidence type="ECO:0000256" key="1">
    <source>
        <dbReference type="SAM" id="MobiDB-lite"/>
    </source>
</evidence>
<gene>
    <name evidence="2" type="ORF">IW261DRAFT_1573719</name>
</gene>
<feature type="compositionally biased region" description="Polar residues" evidence="1">
    <location>
        <begin position="93"/>
        <end position="102"/>
    </location>
</feature>
<feature type="region of interest" description="Disordered" evidence="1">
    <location>
        <begin position="1"/>
        <end position="56"/>
    </location>
</feature>
<dbReference type="AlphaFoldDB" id="A0AA39NMQ5"/>
<name>A0AA39NMQ5_9AGAR</name>
<evidence type="ECO:0000313" key="3">
    <source>
        <dbReference type="Proteomes" id="UP001175227"/>
    </source>
</evidence>